<dbReference type="AlphaFoldDB" id="A0A7S4AJW2"/>
<evidence type="ECO:0000256" key="1">
    <source>
        <dbReference type="SAM" id="MobiDB-lite"/>
    </source>
</evidence>
<keyword evidence="2" id="KW-0732">Signal</keyword>
<feature type="region of interest" description="Disordered" evidence="1">
    <location>
        <begin position="78"/>
        <end position="176"/>
    </location>
</feature>
<feature type="compositionally biased region" description="Basic and acidic residues" evidence="1">
    <location>
        <begin position="78"/>
        <end position="94"/>
    </location>
</feature>
<feature type="signal peptide" evidence="2">
    <location>
        <begin position="1"/>
        <end position="23"/>
    </location>
</feature>
<proteinExistence type="predicted"/>
<evidence type="ECO:0000313" key="3">
    <source>
        <dbReference type="EMBL" id="CAE0718261.1"/>
    </source>
</evidence>
<protein>
    <submittedName>
        <fullName evidence="3">Uncharacterized protein</fullName>
    </submittedName>
</protein>
<accession>A0A7S4AJW2</accession>
<dbReference type="PROSITE" id="PS51257">
    <property type="entry name" value="PROKAR_LIPOPROTEIN"/>
    <property type="match status" value="1"/>
</dbReference>
<name>A0A7S4AJW2_9STRA</name>
<sequence length="176" mass="18425">MKAMKLTLQFLIGAIACTDLVLPQEISFGALAAKGIGELEKEASSNPIIDNNGEETELVRLLSAANSSIHAHLMKEVKDELRENEIPVAELDRRSHNRRDRRSHGDDDDDGKGKGSKGKGGDDDDDGKGKGRGKGTRGKGGDDGDDGKGKGVGKGMKGKGGDDDDDGKGKGTKGKG</sequence>
<feature type="chain" id="PRO_5031427135" evidence="2">
    <location>
        <begin position="24"/>
        <end position="176"/>
    </location>
</feature>
<evidence type="ECO:0000256" key="2">
    <source>
        <dbReference type="SAM" id="SignalP"/>
    </source>
</evidence>
<dbReference type="EMBL" id="HBIX01015106">
    <property type="protein sequence ID" value="CAE0718261.1"/>
    <property type="molecule type" value="Transcribed_RNA"/>
</dbReference>
<reference evidence="3" key="1">
    <citation type="submission" date="2021-01" db="EMBL/GenBank/DDBJ databases">
        <authorList>
            <person name="Corre E."/>
            <person name="Pelletier E."/>
            <person name="Niang G."/>
            <person name="Scheremetjew M."/>
            <person name="Finn R."/>
            <person name="Kale V."/>
            <person name="Holt S."/>
            <person name="Cochrane G."/>
            <person name="Meng A."/>
            <person name="Brown T."/>
            <person name="Cohen L."/>
        </authorList>
    </citation>
    <scope>NUCLEOTIDE SEQUENCE</scope>
    <source>
        <strain evidence="3">10249 10 AB</strain>
    </source>
</reference>
<organism evidence="3">
    <name type="scientific">Pseudo-nitzschia australis</name>
    <dbReference type="NCBI Taxonomy" id="44445"/>
    <lineage>
        <taxon>Eukaryota</taxon>
        <taxon>Sar</taxon>
        <taxon>Stramenopiles</taxon>
        <taxon>Ochrophyta</taxon>
        <taxon>Bacillariophyta</taxon>
        <taxon>Bacillariophyceae</taxon>
        <taxon>Bacillariophycidae</taxon>
        <taxon>Bacillariales</taxon>
        <taxon>Bacillariaceae</taxon>
        <taxon>Pseudo-nitzschia</taxon>
    </lineage>
</organism>
<gene>
    <name evidence="3" type="ORF">PAUS00366_LOCUS11015</name>
</gene>
<feature type="compositionally biased region" description="Basic and acidic residues" evidence="1">
    <location>
        <begin position="139"/>
        <end position="149"/>
    </location>
</feature>